<dbReference type="AlphaFoldDB" id="A0A0N4ZJL8"/>
<accession>A0A0N4ZJL8</accession>
<proteinExistence type="predicted"/>
<protein>
    <submittedName>
        <fullName evidence="3">Uncharacterized protein</fullName>
    </submittedName>
</protein>
<dbReference type="Proteomes" id="UP000038045">
    <property type="component" value="Unplaced"/>
</dbReference>
<sequence>MDSILINEIKEKLQIVNEELKKTEKYLEEKLQNRKKNIKKKNIEKELEKRVDEELDTNEGKEKDMELNDRSNKRMKKSVRDNKKKLEIYKLCPSVTVSKVSNISNTPKPQAFSTPYSTNRMLENWDYDKGYLREKKNDIKSFRRYGEKDNDTQQSRKPNSNRSLLLLNTTQDSFVKDRSRSKSPKKDCTEFLWKHVQKRNNIEQPEISKNNDSISSISTEVISNSKSSLRKLNSEGLLFTSPVGKLILENEKILSIKGNSIDTNIKKKLIEELENLDKNGSQFKNIWQNNKDIILNDIEDLYIKSSANTYLKINELKKGIKLFKIKFDRNEEVKNLITDHRTGNNDKNSISKWFSARGQVYHFIFSIGGVEVIKSLDIEKVLFFFMAINVCLIINFLDVGTL</sequence>
<feature type="compositionally biased region" description="Basic and acidic residues" evidence="1">
    <location>
        <begin position="41"/>
        <end position="79"/>
    </location>
</feature>
<dbReference type="WBParaSite" id="PTRK_0000819800.1">
    <property type="protein sequence ID" value="PTRK_0000819800.1"/>
    <property type="gene ID" value="PTRK_0000819800"/>
</dbReference>
<name>A0A0N4ZJL8_PARTI</name>
<evidence type="ECO:0000313" key="3">
    <source>
        <dbReference type="WBParaSite" id="PTRK_0000819800.1"/>
    </source>
</evidence>
<evidence type="ECO:0000256" key="1">
    <source>
        <dbReference type="SAM" id="MobiDB-lite"/>
    </source>
</evidence>
<organism evidence="2 3">
    <name type="scientific">Parastrongyloides trichosuri</name>
    <name type="common">Possum-specific nematode worm</name>
    <dbReference type="NCBI Taxonomy" id="131310"/>
    <lineage>
        <taxon>Eukaryota</taxon>
        <taxon>Metazoa</taxon>
        <taxon>Ecdysozoa</taxon>
        <taxon>Nematoda</taxon>
        <taxon>Chromadorea</taxon>
        <taxon>Rhabditida</taxon>
        <taxon>Tylenchina</taxon>
        <taxon>Panagrolaimomorpha</taxon>
        <taxon>Strongyloidoidea</taxon>
        <taxon>Strongyloididae</taxon>
        <taxon>Parastrongyloides</taxon>
    </lineage>
</organism>
<feature type="region of interest" description="Disordered" evidence="1">
    <location>
        <begin position="142"/>
        <end position="167"/>
    </location>
</feature>
<reference evidence="3" key="1">
    <citation type="submission" date="2017-02" db="UniProtKB">
        <authorList>
            <consortium name="WormBaseParasite"/>
        </authorList>
    </citation>
    <scope>IDENTIFICATION</scope>
</reference>
<evidence type="ECO:0000313" key="2">
    <source>
        <dbReference type="Proteomes" id="UP000038045"/>
    </source>
</evidence>
<feature type="compositionally biased region" description="Polar residues" evidence="1">
    <location>
        <begin position="152"/>
        <end position="167"/>
    </location>
</feature>
<feature type="region of interest" description="Disordered" evidence="1">
    <location>
        <begin position="30"/>
        <end position="79"/>
    </location>
</feature>
<keyword evidence="2" id="KW-1185">Reference proteome</keyword>
<feature type="compositionally biased region" description="Basic and acidic residues" evidence="1">
    <location>
        <begin position="142"/>
        <end position="151"/>
    </location>
</feature>